<evidence type="ECO:0000313" key="2">
    <source>
        <dbReference type="EMBL" id="RKO83477.1"/>
    </source>
</evidence>
<dbReference type="Proteomes" id="UP000269721">
    <property type="component" value="Unassembled WGS sequence"/>
</dbReference>
<dbReference type="EMBL" id="ML001197">
    <property type="protein sequence ID" value="RKO83477.1"/>
    <property type="molecule type" value="Genomic_DNA"/>
</dbReference>
<gene>
    <name evidence="2" type="ORF">BDK51DRAFT_49012</name>
</gene>
<feature type="compositionally biased region" description="Polar residues" evidence="1">
    <location>
        <begin position="1"/>
        <end position="10"/>
    </location>
</feature>
<keyword evidence="3" id="KW-1185">Reference proteome</keyword>
<dbReference type="AlphaFoldDB" id="A0A4V1IPL5"/>
<feature type="region of interest" description="Disordered" evidence="1">
    <location>
        <begin position="1"/>
        <end position="54"/>
    </location>
</feature>
<reference evidence="3" key="1">
    <citation type="journal article" date="2018" name="Nat. Microbiol.">
        <title>Leveraging single-cell genomics to expand the fungal tree of life.</title>
        <authorList>
            <person name="Ahrendt S.R."/>
            <person name="Quandt C.A."/>
            <person name="Ciobanu D."/>
            <person name="Clum A."/>
            <person name="Salamov A."/>
            <person name="Andreopoulos B."/>
            <person name="Cheng J.F."/>
            <person name="Woyke T."/>
            <person name="Pelin A."/>
            <person name="Henrissat B."/>
            <person name="Reynolds N.K."/>
            <person name="Benny G.L."/>
            <person name="Smith M.E."/>
            <person name="James T.Y."/>
            <person name="Grigoriev I.V."/>
        </authorList>
    </citation>
    <scope>NUCLEOTIDE SEQUENCE [LARGE SCALE GENOMIC DNA]</scope>
</reference>
<evidence type="ECO:0000313" key="3">
    <source>
        <dbReference type="Proteomes" id="UP000269721"/>
    </source>
</evidence>
<evidence type="ECO:0000256" key="1">
    <source>
        <dbReference type="SAM" id="MobiDB-lite"/>
    </source>
</evidence>
<name>A0A4V1IPL5_9FUNG</name>
<sequence length="142" mass="14572">PSTPDNTSPRPNQPKPVVIGDLRGGNLGGDSFGGAFPGNERDGGDLDQKPKAPHPGLLVSRSFVGGGGVDSAIGLGAGTLRWEARARFGGKVRGDVMQGRNGSEYAGARVEGVQHRGSSLDPTNGFLAAAFLFLAPTTTDFL</sequence>
<protein>
    <submittedName>
        <fullName evidence="2">Uncharacterized protein</fullName>
    </submittedName>
</protein>
<feature type="compositionally biased region" description="Gly residues" evidence="1">
    <location>
        <begin position="22"/>
        <end position="36"/>
    </location>
</feature>
<accession>A0A4V1IPL5</accession>
<feature type="compositionally biased region" description="Basic and acidic residues" evidence="1">
    <location>
        <begin position="39"/>
        <end position="50"/>
    </location>
</feature>
<proteinExistence type="predicted"/>
<organism evidence="2 3">
    <name type="scientific">Blyttiomyces helicus</name>
    <dbReference type="NCBI Taxonomy" id="388810"/>
    <lineage>
        <taxon>Eukaryota</taxon>
        <taxon>Fungi</taxon>
        <taxon>Fungi incertae sedis</taxon>
        <taxon>Chytridiomycota</taxon>
        <taxon>Chytridiomycota incertae sedis</taxon>
        <taxon>Chytridiomycetes</taxon>
        <taxon>Chytridiomycetes incertae sedis</taxon>
        <taxon>Blyttiomyces</taxon>
    </lineage>
</organism>
<feature type="non-terminal residue" evidence="2">
    <location>
        <position position="1"/>
    </location>
</feature>